<organism evidence="2 3">
    <name type="scientific">Portunus trituberculatus</name>
    <name type="common">Swimming crab</name>
    <name type="synonym">Neptunus trituberculatus</name>
    <dbReference type="NCBI Taxonomy" id="210409"/>
    <lineage>
        <taxon>Eukaryota</taxon>
        <taxon>Metazoa</taxon>
        <taxon>Ecdysozoa</taxon>
        <taxon>Arthropoda</taxon>
        <taxon>Crustacea</taxon>
        <taxon>Multicrustacea</taxon>
        <taxon>Malacostraca</taxon>
        <taxon>Eumalacostraca</taxon>
        <taxon>Eucarida</taxon>
        <taxon>Decapoda</taxon>
        <taxon>Pleocyemata</taxon>
        <taxon>Brachyura</taxon>
        <taxon>Eubrachyura</taxon>
        <taxon>Portunoidea</taxon>
        <taxon>Portunidae</taxon>
        <taxon>Portuninae</taxon>
        <taxon>Portunus</taxon>
    </lineage>
</organism>
<feature type="compositionally biased region" description="Polar residues" evidence="1">
    <location>
        <begin position="151"/>
        <end position="163"/>
    </location>
</feature>
<reference evidence="2 3" key="1">
    <citation type="submission" date="2019-05" db="EMBL/GenBank/DDBJ databases">
        <title>Another draft genome of Portunus trituberculatus and its Hox gene families provides insights of decapod evolution.</title>
        <authorList>
            <person name="Jeong J.-H."/>
            <person name="Song I."/>
            <person name="Kim S."/>
            <person name="Choi T."/>
            <person name="Kim D."/>
            <person name="Ryu S."/>
            <person name="Kim W."/>
        </authorList>
    </citation>
    <scope>NUCLEOTIDE SEQUENCE [LARGE SCALE GENOMIC DNA]</scope>
    <source>
        <tissue evidence="2">Muscle</tissue>
    </source>
</reference>
<feature type="region of interest" description="Disordered" evidence="1">
    <location>
        <begin position="90"/>
        <end position="163"/>
    </location>
</feature>
<feature type="compositionally biased region" description="Low complexity" evidence="1">
    <location>
        <begin position="60"/>
        <end position="69"/>
    </location>
</feature>
<comment type="caution">
    <text evidence="2">The sequence shown here is derived from an EMBL/GenBank/DDBJ whole genome shotgun (WGS) entry which is preliminary data.</text>
</comment>
<evidence type="ECO:0000313" key="3">
    <source>
        <dbReference type="Proteomes" id="UP000324222"/>
    </source>
</evidence>
<keyword evidence="3" id="KW-1185">Reference proteome</keyword>
<protein>
    <submittedName>
        <fullName evidence="2">Uncharacterized protein</fullName>
    </submittedName>
</protein>
<dbReference type="OrthoDB" id="6370856at2759"/>
<gene>
    <name evidence="2" type="ORF">E2C01_031525</name>
</gene>
<evidence type="ECO:0000256" key="1">
    <source>
        <dbReference type="SAM" id="MobiDB-lite"/>
    </source>
</evidence>
<proteinExistence type="predicted"/>
<dbReference type="EMBL" id="VSRR010003954">
    <property type="protein sequence ID" value="MPC38023.1"/>
    <property type="molecule type" value="Genomic_DNA"/>
</dbReference>
<dbReference type="Proteomes" id="UP000324222">
    <property type="component" value="Unassembled WGS sequence"/>
</dbReference>
<accession>A0A5B7EYS8</accession>
<name>A0A5B7EYS8_PORTR</name>
<dbReference type="AlphaFoldDB" id="A0A5B7EYS8"/>
<feature type="region of interest" description="Disordered" evidence="1">
    <location>
        <begin position="33"/>
        <end position="69"/>
    </location>
</feature>
<feature type="compositionally biased region" description="Polar residues" evidence="1">
    <location>
        <begin position="101"/>
        <end position="118"/>
    </location>
</feature>
<evidence type="ECO:0000313" key="2">
    <source>
        <dbReference type="EMBL" id="MPC38023.1"/>
    </source>
</evidence>
<sequence length="163" mass="17047">MKPSGVCQQQQQQEMVVLLLLPLVGGGSISSASHTNTNVALTPKASHKSVREPATPTTPSRPRLLRSASRPARVLVPSATNPVPTAAAVVTPRKGSAPSKLISNNQGGSLENLPNTVSTRRKISAPAKSAVPNTNARKNSAVIPARPRKSSAPTISTRLTLER</sequence>